<dbReference type="GO" id="GO:0008168">
    <property type="term" value="F:methyltransferase activity"/>
    <property type="evidence" value="ECO:0007669"/>
    <property type="project" value="UniProtKB-KW"/>
</dbReference>
<dbReference type="NCBIfam" id="TIGR00095">
    <property type="entry name" value="16S rRNA (guanine(966)-N(2))-methyltransferase RsmD"/>
    <property type="match status" value="1"/>
</dbReference>
<proteinExistence type="inferred from homology"/>
<keyword evidence="10" id="KW-1185">Reference proteome</keyword>
<dbReference type="SUPFAM" id="SSF53335">
    <property type="entry name" value="S-adenosyl-L-methionine-dependent methyltransferases"/>
    <property type="match status" value="1"/>
</dbReference>
<name>A0ABQ1HC98_9GAMM</name>
<dbReference type="Gene3D" id="3.40.50.150">
    <property type="entry name" value="Vaccinia Virus protein VP39"/>
    <property type="match status" value="1"/>
</dbReference>
<comment type="similarity">
    <text evidence="2 8">Belongs to the methyltransferase superfamily. RsmD family.</text>
</comment>
<dbReference type="GO" id="GO:0032259">
    <property type="term" value="P:methylation"/>
    <property type="evidence" value="ECO:0007669"/>
    <property type="project" value="UniProtKB-KW"/>
</dbReference>
<evidence type="ECO:0000256" key="3">
    <source>
        <dbReference type="ARBA" id="ARBA00012141"/>
    </source>
</evidence>
<keyword evidence="5 8" id="KW-0489">Methyltransferase</keyword>
<evidence type="ECO:0000256" key="8">
    <source>
        <dbReference type="PIRNR" id="PIRNR004553"/>
    </source>
</evidence>
<keyword evidence="6 8" id="KW-0808">Transferase</keyword>
<dbReference type="InterPro" id="IPR004398">
    <property type="entry name" value="RNA_MeTrfase_RsmD"/>
</dbReference>
<comment type="catalytic activity">
    <reaction evidence="7 8">
        <text>guanosine(966) in 16S rRNA + S-adenosyl-L-methionine = N(2)-methylguanosine(966) in 16S rRNA + S-adenosyl-L-homocysteine + H(+)</text>
        <dbReference type="Rhea" id="RHEA:23548"/>
        <dbReference type="Rhea" id="RHEA-COMP:10211"/>
        <dbReference type="Rhea" id="RHEA-COMP:10212"/>
        <dbReference type="ChEBI" id="CHEBI:15378"/>
        <dbReference type="ChEBI" id="CHEBI:57856"/>
        <dbReference type="ChEBI" id="CHEBI:59789"/>
        <dbReference type="ChEBI" id="CHEBI:74269"/>
        <dbReference type="ChEBI" id="CHEBI:74481"/>
        <dbReference type="EC" id="2.1.1.171"/>
    </reaction>
</comment>
<dbReference type="EMBL" id="BMKC01000001">
    <property type="protein sequence ID" value="GGA69204.1"/>
    <property type="molecule type" value="Genomic_DNA"/>
</dbReference>
<dbReference type="CDD" id="cd02440">
    <property type="entry name" value="AdoMet_MTases"/>
    <property type="match status" value="1"/>
</dbReference>
<keyword evidence="8" id="KW-0698">rRNA processing</keyword>
<gene>
    <name evidence="9" type="ORF">GCM10011521_04240</name>
</gene>
<dbReference type="InterPro" id="IPR029063">
    <property type="entry name" value="SAM-dependent_MTases_sf"/>
</dbReference>
<dbReference type="Pfam" id="PF03602">
    <property type="entry name" value="Cons_hypoth95"/>
    <property type="match status" value="1"/>
</dbReference>
<dbReference type="RefSeq" id="WP_188660715.1">
    <property type="nucleotide sequence ID" value="NZ_BMKC01000001.1"/>
</dbReference>
<reference evidence="10" key="1">
    <citation type="journal article" date="2019" name="Int. J. Syst. Evol. Microbiol.">
        <title>The Global Catalogue of Microorganisms (GCM) 10K type strain sequencing project: providing services to taxonomists for standard genome sequencing and annotation.</title>
        <authorList>
            <consortium name="The Broad Institute Genomics Platform"/>
            <consortium name="The Broad Institute Genome Sequencing Center for Infectious Disease"/>
            <person name="Wu L."/>
            <person name="Ma J."/>
        </authorList>
    </citation>
    <scope>NUCLEOTIDE SEQUENCE [LARGE SCALE GENOMIC DNA]</scope>
    <source>
        <strain evidence="10">CGMCC 1.15905</strain>
    </source>
</reference>
<dbReference type="PIRSF" id="PIRSF004553">
    <property type="entry name" value="CHP00095"/>
    <property type="match status" value="1"/>
</dbReference>
<evidence type="ECO:0000256" key="7">
    <source>
        <dbReference type="ARBA" id="ARBA00048326"/>
    </source>
</evidence>
<dbReference type="PANTHER" id="PTHR43542:SF1">
    <property type="entry name" value="METHYLTRANSFERASE"/>
    <property type="match status" value="1"/>
</dbReference>
<evidence type="ECO:0000256" key="5">
    <source>
        <dbReference type="ARBA" id="ARBA00022603"/>
    </source>
</evidence>
<dbReference type="EC" id="2.1.1.171" evidence="3 8"/>
<evidence type="ECO:0000256" key="6">
    <source>
        <dbReference type="ARBA" id="ARBA00022679"/>
    </source>
</evidence>
<dbReference type="InterPro" id="IPR002052">
    <property type="entry name" value="DNA_methylase_N6_adenine_CS"/>
</dbReference>
<dbReference type="Proteomes" id="UP000623419">
    <property type="component" value="Unassembled WGS sequence"/>
</dbReference>
<keyword evidence="8" id="KW-0949">S-adenosyl-L-methionine</keyword>
<accession>A0ABQ1HC98</accession>
<evidence type="ECO:0000256" key="1">
    <source>
        <dbReference type="ARBA" id="ARBA00002649"/>
    </source>
</evidence>
<evidence type="ECO:0000313" key="9">
    <source>
        <dbReference type="EMBL" id="GGA69204.1"/>
    </source>
</evidence>
<comment type="function">
    <text evidence="1 8">Specifically methylates the guanine in position 966 of 16S rRNA in the assembled 30S particle.</text>
</comment>
<comment type="caution">
    <text evidence="9">The sequence shown here is derived from an EMBL/GenBank/DDBJ whole genome shotgun (WGS) entry which is preliminary data.</text>
</comment>
<evidence type="ECO:0000256" key="4">
    <source>
        <dbReference type="ARBA" id="ARBA00013682"/>
    </source>
</evidence>
<sequence>MNQRPKNGPPGSVRIIAGQLRGSKLPVPDRPGLRPSAERVRETLFNWLQPYLHGARVLDLFAGTGALGFEAASRGAGEVVLVERDPDLARSLREQATRLKVEQVKVLAEDALAWLARSPGPGFDLVFLDPPFAAGLWEPAAAALAPWLAPGALIYVECPRNVTPSLPSGWTLHREGHTRDVHFALHRVGD</sequence>
<protein>
    <recommendedName>
        <fullName evidence="4 8">Ribosomal RNA small subunit methyltransferase D</fullName>
        <ecNumber evidence="3 8">2.1.1.171</ecNumber>
    </recommendedName>
</protein>
<evidence type="ECO:0000313" key="10">
    <source>
        <dbReference type="Proteomes" id="UP000623419"/>
    </source>
</evidence>
<organism evidence="9 10">
    <name type="scientific">Arenimonas soli</name>
    <dbReference type="NCBI Taxonomy" id="2269504"/>
    <lineage>
        <taxon>Bacteria</taxon>
        <taxon>Pseudomonadati</taxon>
        <taxon>Pseudomonadota</taxon>
        <taxon>Gammaproteobacteria</taxon>
        <taxon>Lysobacterales</taxon>
        <taxon>Lysobacteraceae</taxon>
        <taxon>Arenimonas</taxon>
    </lineage>
</organism>
<evidence type="ECO:0000256" key="2">
    <source>
        <dbReference type="ARBA" id="ARBA00005269"/>
    </source>
</evidence>
<dbReference type="PANTHER" id="PTHR43542">
    <property type="entry name" value="METHYLTRANSFERASE"/>
    <property type="match status" value="1"/>
</dbReference>
<dbReference type="PROSITE" id="PS00092">
    <property type="entry name" value="N6_MTASE"/>
    <property type="match status" value="1"/>
</dbReference>